<protein>
    <recommendedName>
        <fullName evidence="11">Acireductone dioxygenase</fullName>
    </recommendedName>
    <alternativeName>
        <fullName evidence="11">Acireductone dioxygenase (Fe(2+)-requiring)</fullName>
        <shortName evidence="11">ARD'</shortName>
        <shortName evidence="11">Fe-ARD</shortName>
        <ecNumber evidence="11">1.13.11.54</ecNumber>
    </alternativeName>
    <alternativeName>
        <fullName evidence="11">Acireductone dioxygenase (Ni(2+)-requiring)</fullName>
        <shortName evidence="11">ARD</shortName>
        <shortName evidence="11">Ni-ARD</shortName>
        <ecNumber evidence="11">1.13.11.53</ecNumber>
    </alternativeName>
</protein>
<keyword evidence="6 11" id="KW-0223">Dioxygenase</keyword>
<evidence type="ECO:0000256" key="11">
    <source>
        <dbReference type="HAMAP-Rule" id="MF_03154"/>
    </source>
</evidence>
<sequence length="180" mass="20168">MRAWYFDNLPGAPGLPHDSPPSNPVTSEALATLNVRCLSIPVEGYEAKINDIARERDYKSRDTIDISRAGLGEAYEAKIKGFFQEHMHEDEEIRYVLSGGGYFDVREAPTDAWIRLALEPGDLLVLPAGIYHRLALDDAESIHLLRLFQNEPKWTAYNRGPDTEVNPERIGYLRSVGVGA</sequence>
<dbReference type="Gene3D" id="2.60.120.10">
    <property type="entry name" value="Jelly Rolls"/>
    <property type="match status" value="1"/>
</dbReference>
<reference evidence="12" key="1">
    <citation type="submission" date="2023-03" db="EMBL/GenBank/DDBJ databases">
        <title>Massive genome expansion in bonnet fungi (Mycena s.s.) driven by repeated elements and novel gene families across ecological guilds.</title>
        <authorList>
            <consortium name="Lawrence Berkeley National Laboratory"/>
            <person name="Harder C.B."/>
            <person name="Miyauchi S."/>
            <person name="Viragh M."/>
            <person name="Kuo A."/>
            <person name="Thoen E."/>
            <person name="Andreopoulos B."/>
            <person name="Lu D."/>
            <person name="Skrede I."/>
            <person name="Drula E."/>
            <person name="Henrissat B."/>
            <person name="Morin E."/>
            <person name="Kohler A."/>
            <person name="Barry K."/>
            <person name="LaButti K."/>
            <person name="Morin E."/>
            <person name="Salamov A."/>
            <person name="Lipzen A."/>
            <person name="Mereny Z."/>
            <person name="Hegedus B."/>
            <person name="Baldrian P."/>
            <person name="Stursova M."/>
            <person name="Weitz H."/>
            <person name="Taylor A."/>
            <person name="Grigoriev I.V."/>
            <person name="Nagy L.G."/>
            <person name="Martin F."/>
            <person name="Kauserud H."/>
        </authorList>
    </citation>
    <scope>NUCLEOTIDE SEQUENCE</scope>
    <source>
        <strain evidence="12">CBHHK188m</strain>
    </source>
</reference>
<dbReference type="Pfam" id="PF03079">
    <property type="entry name" value="ARD"/>
    <property type="match status" value="1"/>
</dbReference>
<dbReference type="GO" id="GO:0019509">
    <property type="term" value="P:L-methionine salvage from methylthioadenosine"/>
    <property type="evidence" value="ECO:0007669"/>
    <property type="project" value="UniProtKB-UniRule"/>
</dbReference>
<feature type="binding site" evidence="11">
    <location>
        <position position="132"/>
    </location>
    <ligand>
        <name>Fe(2+)</name>
        <dbReference type="ChEBI" id="CHEBI:29033"/>
        <note>for iron-dependent acireductone dioxygenase activity</note>
    </ligand>
</feature>
<keyword evidence="7 11" id="KW-0560">Oxidoreductase</keyword>
<feature type="binding site" evidence="11">
    <location>
        <position position="88"/>
    </location>
    <ligand>
        <name>Ni(2+)</name>
        <dbReference type="ChEBI" id="CHEBI:49786"/>
        <note>for nickel-dependent acireductone dioxygenase activity</note>
    </ligand>
</feature>
<evidence type="ECO:0000256" key="9">
    <source>
        <dbReference type="ARBA" id="ARBA00023167"/>
    </source>
</evidence>
<dbReference type="InterPro" id="IPR011051">
    <property type="entry name" value="RmlC_Cupin_sf"/>
</dbReference>
<evidence type="ECO:0000313" key="12">
    <source>
        <dbReference type="EMBL" id="KAJ7776065.1"/>
    </source>
</evidence>
<accession>A0AAD7NUU1</accession>
<keyword evidence="8 11" id="KW-0408">Iron</keyword>
<evidence type="ECO:0000256" key="5">
    <source>
        <dbReference type="ARBA" id="ARBA00022723"/>
    </source>
</evidence>
<dbReference type="EC" id="1.13.11.54" evidence="11"/>
<comment type="catalytic activity">
    <reaction evidence="11">
        <text>1,2-dihydroxy-5-(methylsulfanyl)pent-1-en-3-one + O2 = 3-(methylsulfanyl)propanoate + CO + formate + 2 H(+)</text>
        <dbReference type="Rhea" id="RHEA:14161"/>
        <dbReference type="ChEBI" id="CHEBI:15378"/>
        <dbReference type="ChEBI" id="CHEBI:15379"/>
        <dbReference type="ChEBI" id="CHEBI:15740"/>
        <dbReference type="ChEBI" id="CHEBI:17245"/>
        <dbReference type="ChEBI" id="CHEBI:49016"/>
        <dbReference type="ChEBI" id="CHEBI:49252"/>
        <dbReference type="EC" id="1.13.11.53"/>
    </reaction>
</comment>
<dbReference type="FunFam" id="2.60.120.10:FF:000099">
    <property type="entry name" value="1,2-dihydroxy-3-keto-5-methylthiopentene dioxygenase"/>
    <property type="match status" value="1"/>
</dbReference>
<dbReference type="AlphaFoldDB" id="A0AAD7NUU1"/>
<dbReference type="InterPro" id="IPR014710">
    <property type="entry name" value="RmlC-like_jellyroll"/>
</dbReference>
<feature type="binding site" evidence="11">
    <location>
        <position position="92"/>
    </location>
    <ligand>
        <name>Ni(2+)</name>
        <dbReference type="ChEBI" id="CHEBI:49786"/>
        <note>for nickel-dependent acireductone dioxygenase activity</note>
    </ligand>
</feature>
<dbReference type="GO" id="GO:0005737">
    <property type="term" value="C:cytoplasm"/>
    <property type="evidence" value="ECO:0007669"/>
    <property type="project" value="UniProtKB-SubCell"/>
</dbReference>
<comment type="cofactor">
    <cofactor evidence="11">
        <name>Fe(2+)</name>
        <dbReference type="ChEBI" id="CHEBI:29033"/>
    </cofactor>
    <cofactor evidence="11">
        <name>Ni(2+)</name>
        <dbReference type="ChEBI" id="CHEBI:49786"/>
    </cofactor>
    <text evidence="11">Binds either 1 Fe or Ni cation per monomer. Iron-binding promotes an acireductone dioxygenase reaction producing 2-keto-4-methylthiobutyrate, while nickel-binding promotes an acireductone dioxygenase reaction producing 3-(methylsulfanyl)propanoate.</text>
</comment>
<proteinExistence type="inferred from homology"/>
<evidence type="ECO:0000256" key="4">
    <source>
        <dbReference type="ARBA" id="ARBA00022605"/>
    </source>
</evidence>
<evidence type="ECO:0000313" key="13">
    <source>
        <dbReference type="Proteomes" id="UP001215280"/>
    </source>
</evidence>
<dbReference type="InterPro" id="IPR004313">
    <property type="entry name" value="ARD"/>
</dbReference>
<keyword evidence="4 11" id="KW-0028">Amino-acid biosynthesis</keyword>
<evidence type="ECO:0000256" key="10">
    <source>
        <dbReference type="ARBA" id="ARBA00023242"/>
    </source>
</evidence>
<dbReference type="GO" id="GO:0010308">
    <property type="term" value="F:acireductone dioxygenase (Ni2+-requiring) activity"/>
    <property type="evidence" value="ECO:0007669"/>
    <property type="project" value="UniProtKB-UniRule"/>
</dbReference>
<gene>
    <name evidence="11" type="primary">ADI1</name>
    <name evidence="12" type="ORF">DFH07DRAFT_799142</name>
</gene>
<evidence type="ECO:0000256" key="3">
    <source>
        <dbReference type="ARBA" id="ARBA00022596"/>
    </source>
</evidence>
<dbReference type="GO" id="GO:0016151">
    <property type="term" value="F:nickel cation binding"/>
    <property type="evidence" value="ECO:0007669"/>
    <property type="project" value="UniProtKB-UniRule"/>
</dbReference>
<keyword evidence="2 11" id="KW-0963">Cytoplasm</keyword>
<dbReference type="InterPro" id="IPR027496">
    <property type="entry name" value="ARD_euk"/>
</dbReference>
<keyword evidence="5 11" id="KW-0479">Metal-binding</keyword>
<dbReference type="CDD" id="cd02232">
    <property type="entry name" value="cupin_ARD"/>
    <property type="match status" value="1"/>
</dbReference>
<evidence type="ECO:0000256" key="6">
    <source>
        <dbReference type="ARBA" id="ARBA00022964"/>
    </source>
</evidence>
<name>A0AAD7NUU1_9AGAR</name>
<dbReference type="PANTHER" id="PTHR23418">
    <property type="entry name" value="ACIREDUCTONE DIOXYGENASE"/>
    <property type="match status" value="1"/>
</dbReference>
<keyword evidence="9 11" id="KW-0486">Methionine biosynthesis</keyword>
<dbReference type="PANTHER" id="PTHR23418:SF0">
    <property type="entry name" value="ACIREDUCTONE DIOXYGENASE"/>
    <property type="match status" value="1"/>
</dbReference>
<evidence type="ECO:0000256" key="8">
    <source>
        <dbReference type="ARBA" id="ARBA00023004"/>
    </source>
</evidence>
<dbReference type="GO" id="GO:0005634">
    <property type="term" value="C:nucleus"/>
    <property type="evidence" value="ECO:0007669"/>
    <property type="project" value="UniProtKB-SubCell"/>
</dbReference>
<feature type="binding site" evidence="11">
    <location>
        <position position="132"/>
    </location>
    <ligand>
        <name>Ni(2+)</name>
        <dbReference type="ChEBI" id="CHEBI:49786"/>
        <note>for nickel-dependent acireductone dioxygenase activity</note>
    </ligand>
</feature>
<keyword evidence="13" id="KW-1185">Reference proteome</keyword>
<comment type="similarity">
    <text evidence="11">Belongs to the acireductone dioxygenase (ARD) family.</text>
</comment>
<dbReference type="EC" id="1.13.11.53" evidence="11"/>
<keyword evidence="10 11" id="KW-0539">Nucleus</keyword>
<feature type="binding site" evidence="11">
    <location>
        <position position="92"/>
    </location>
    <ligand>
        <name>Fe(2+)</name>
        <dbReference type="ChEBI" id="CHEBI:29033"/>
        <note>for iron-dependent acireductone dioxygenase activity</note>
    </ligand>
</feature>
<dbReference type="SUPFAM" id="SSF51182">
    <property type="entry name" value="RmlC-like cupins"/>
    <property type="match status" value="1"/>
</dbReference>
<comment type="catalytic activity">
    <reaction evidence="1 11">
        <text>1,2-dihydroxy-5-(methylsulfanyl)pent-1-en-3-one + O2 = 4-methylsulfanyl-2-oxobutanoate + formate + 2 H(+)</text>
        <dbReference type="Rhea" id="RHEA:24504"/>
        <dbReference type="ChEBI" id="CHEBI:15378"/>
        <dbReference type="ChEBI" id="CHEBI:15379"/>
        <dbReference type="ChEBI" id="CHEBI:15740"/>
        <dbReference type="ChEBI" id="CHEBI:16723"/>
        <dbReference type="ChEBI" id="CHEBI:49252"/>
        <dbReference type="EC" id="1.13.11.54"/>
    </reaction>
</comment>
<comment type="function">
    <text evidence="11">Catalyzes 2 different reactions between oxygen and the acireductone 1,2-dihydroxy-3-keto-5-methylthiopentene (DHK-MTPene) depending upon the metal bound in the active site. Fe-containing acireductone dioxygenase (Fe-ARD) produces formate and 2-keto-4-methylthiobutyrate (KMTB), the alpha-ketoacid precursor of methionine in the methionine recycle pathway. Ni-containing acireductone dioxygenase (Ni-ARD) produces methylthiopropionate, carbon monoxide and formate, and does not lie on the methionine recycle pathway.</text>
</comment>
<keyword evidence="3 11" id="KW-0533">Nickel</keyword>
<dbReference type="EMBL" id="JARJLG010000013">
    <property type="protein sequence ID" value="KAJ7776065.1"/>
    <property type="molecule type" value="Genomic_DNA"/>
</dbReference>
<dbReference type="Proteomes" id="UP001215280">
    <property type="component" value="Unassembled WGS sequence"/>
</dbReference>
<evidence type="ECO:0000256" key="1">
    <source>
        <dbReference type="ARBA" id="ARBA00000428"/>
    </source>
</evidence>
<comment type="caution">
    <text evidence="12">The sequence shown here is derived from an EMBL/GenBank/DDBJ whole genome shotgun (WGS) entry which is preliminary data.</text>
</comment>
<comment type="pathway">
    <text evidence="11">Amino-acid biosynthesis; L-methionine biosynthesis via salvage pathway; L-methionine from S-methyl-5-thio-alpha-D-ribose 1-phosphate: step 5/6.</text>
</comment>
<comment type="subcellular location">
    <subcellularLocation>
        <location evidence="11">Cytoplasm</location>
    </subcellularLocation>
    <subcellularLocation>
        <location evidence="11">Nucleus</location>
    </subcellularLocation>
</comment>
<dbReference type="GO" id="GO:0010309">
    <property type="term" value="F:acireductone dioxygenase [iron(II)-requiring] activity"/>
    <property type="evidence" value="ECO:0007669"/>
    <property type="project" value="UniProtKB-UniRule"/>
</dbReference>
<dbReference type="GO" id="GO:0005506">
    <property type="term" value="F:iron ion binding"/>
    <property type="evidence" value="ECO:0007669"/>
    <property type="project" value="UniProtKB-UniRule"/>
</dbReference>
<dbReference type="HAMAP" id="MF_03154">
    <property type="entry name" value="Salvage_MtnD_euk"/>
    <property type="match status" value="1"/>
</dbReference>
<feature type="binding site" evidence="11">
    <location>
        <position position="88"/>
    </location>
    <ligand>
        <name>Fe(2+)</name>
        <dbReference type="ChEBI" id="CHEBI:29033"/>
        <note>for iron-dependent acireductone dioxygenase activity</note>
    </ligand>
</feature>
<organism evidence="12 13">
    <name type="scientific">Mycena maculata</name>
    <dbReference type="NCBI Taxonomy" id="230809"/>
    <lineage>
        <taxon>Eukaryota</taxon>
        <taxon>Fungi</taxon>
        <taxon>Dikarya</taxon>
        <taxon>Basidiomycota</taxon>
        <taxon>Agaricomycotina</taxon>
        <taxon>Agaricomycetes</taxon>
        <taxon>Agaricomycetidae</taxon>
        <taxon>Agaricales</taxon>
        <taxon>Marasmiineae</taxon>
        <taxon>Mycenaceae</taxon>
        <taxon>Mycena</taxon>
    </lineage>
</organism>
<feature type="binding site" evidence="11">
    <location>
        <position position="86"/>
    </location>
    <ligand>
        <name>Ni(2+)</name>
        <dbReference type="ChEBI" id="CHEBI:49786"/>
        <note>for nickel-dependent acireductone dioxygenase activity</note>
    </ligand>
</feature>
<evidence type="ECO:0000256" key="7">
    <source>
        <dbReference type="ARBA" id="ARBA00023002"/>
    </source>
</evidence>
<feature type="binding site" evidence="11">
    <location>
        <position position="86"/>
    </location>
    <ligand>
        <name>Fe(2+)</name>
        <dbReference type="ChEBI" id="CHEBI:29033"/>
        <note>for iron-dependent acireductone dioxygenase activity</note>
    </ligand>
</feature>
<evidence type="ECO:0000256" key="2">
    <source>
        <dbReference type="ARBA" id="ARBA00022490"/>
    </source>
</evidence>